<evidence type="ECO:0000313" key="4">
    <source>
        <dbReference type="Proteomes" id="UP001500571"/>
    </source>
</evidence>
<dbReference type="InterPro" id="IPR018911">
    <property type="entry name" value="Gmad2_Ig-like_dom"/>
</dbReference>
<gene>
    <name evidence="3" type="ORF">GCM10009798_31420</name>
</gene>
<name>A0ABN2RG24_9ACTN</name>
<dbReference type="Pfam" id="PF10648">
    <property type="entry name" value="Gmad2"/>
    <property type="match status" value="1"/>
</dbReference>
<reference evidence="3 4" key="1">
    <citation type="journal article" date="2019" name="Int. J. Syst. Evol. Microbiol.">
        <title>The Global Catalogue of Microorganisms (GCM) 10K type strain sequencing project: providing services to taxonomists for standard genome sequencing and annotation.</title>
        <authorList>
            <consortium name="The Broad Institute Genomics Platform"/>
            <consortium name="The Broad Institute Genome Sequencing Center for Infectious Disease"/>
            <person name="Wu L."/>
            <person name="Ma J."/>
        </authorList>
    </citation>
    <scope>NUCLEOTIDE SEQUENCE [LARGE SCALE GENOMIC DNA]</scope>
    <source>
        <strain evidence="3 4">JCM 15309</strain>
    </source>
</reference>
<feature type="compositionally biased region" description="Polar residues" evidence="1">
    <location>
        <begin position="8"/>
        <end position="20"/>
    </location>
</feature>
<keyword evidence="4" id="KW-1185">Reference proteome</keyword>
<organism evidence="3 4">
    <name type="scientific">Nocardioides panacihumi</name>
    <dbReference type="NCBI Taxonomy" id="400774"/>
    <lineage>
        <taxon>Bacteria</taxon>
        <taxon>Bacillati</taxon>
        <taxon>Actinomycetota</taxon>
        <taxon>Actinomycetes</taxon>
        <taxon>Propionibacteriales</taxon>
        <taxon>Nocardioidaceae</taxon>
        <taxon>Nocardioides</taxon>
    </lineage>
</organism>
<dbReference type="Proteomes" id="UP001500571">
    <property type="component" value="Unassembled WGS sequence"/>
</dbReference>
<feature type="region of interest" description="Disordered" evidence="1">
    <location>
        <begin position="82"/>
        <end position="105"/>
    </location>
</feature>
<dbReference type="EMBL" id="BAAAPB010000003">
    <property type="protein sequence ID" value="GAA1968525.1"/>
    <property type="molecule type" value="Genomic_DNA"/>
</dbReference>
<evidence type="ECO:0000256" key="1">
    <source>
        <dbReference type="SAM" id="MobiDB-lite"/>
    </source>
</evidence>
<proteinExistence type="predicted"/>
<feature type="region of interest" description="Disordered" evidence="1">
    <location>
        <begin position="1"/>
        <end position="30"/>
    </location>
</feature>
<protein>
    <recommendedName>
        <fullName evidence="2">Bacterial spore germination immunoglobulin-like domain-containing protein</fullName>
    </recommendedName>
</protein>
<evidence type="ECO:0000259" key="2">
    <source>
        <dbReference type="Pfam" id="PF10648"/>
    </source>
</evidence>
<feature type="compositionally biased region" description="Basic and acidic residues" evidence="1">
    <location>
        <begin position="94"/>
        <end position="105"/>
    </location>
</feature>
<evidence type="ECO:0000313" key="3">
    <source>
        <dbReference type="EMBL" id="GAA1968525.1"/>
    </source>
</evidence>
<sequence length="105" mass="11030">MSADTLITLDTPTDGTTVSGSFDAKGTANSPEANVPWRILDAGGQKVLHGHFTAEGWMDKLYPYAGTVDVSKLAPGSYTFEVSVDDPSGGEGKAPQKVDRSITVQ</sequence>
<accession>A0ABN2RG24</accession>
<comment type="caution">
    <text evidence="3">The sequence shown here is derived from an EMBL/GenBank/DDBJ whole genome shotgun (WGS) entry which is preliminary data.</text>
</comment>
<feature type="domain" description="Bacterial spore germination immunoglobulin-like" evidence="2">
    <location>
        <begin position="7"/>
        <end position="91"/>
    </location>
</feature>